<evidence type="ECO:0000256" key="1">
    <source>
        <dbReference type="ARBA" id="ARBA00004613"/>
    </source>
</evidence>
<reference evidence="7 8" key="1">
    <citation type="journal article" date="2007" name="Nature">
        <title>Evolution of genes and genomes on the Drosophila phylogeny.</title>
        <authorList>
            <consortium name="Drosophila 12 Genomes Consortium"/>
            <person name="Clark A.G."/>
            <person name="Eisen M.B."/>
            <person name="Smith D.R."/>
            <person name="Bergman C.M."/>
            <person name="Oliver B."/>
            <person name="Markow T.A."/>
            <person name="Kaufman T.C."/>
            <person name="Kellis M."/>
            <person name="Gelbart W."/>
            <person name="Iyer V.N."/>
            <person name="Pollard D.A."/>
            <person name="Sackton T.B."/>
            <person name="Larracuente A.M."/>
            <person name="Singh N.D."/>
            <person name="Abad J.P."/>
            <person name="Abt D.N."/>
            <person name="Adryan B."/>
            <person name="Aguade M."/>
            <person name="Akashi H."/>
            <person name="Anderson W.W."/>
            <person name="Aquadro C.F."/>
            <person name="Ardell D.H."/>
            <person name="Arguello R."/>
            <person name="Artieri C.G."/>
            <person name="Barbash D.A."/>
            <person name="Barker D."/>
            <person name="Barsanti P."/>
            <person name="Batterham P."/>
            <person name="Batzoglou S."/>
            <person name="Begun D."/>
            <person name="Bhutkar A."/>
            <person name="Blanco E."/>
            <person name="Bosak S.A."/>
            <person name="Bradley R.K."/>
            <person name="Brand A.D."/>
            <person name="Brent M.R."/>
            <person name="Brooks A.N."/>
            <person name="Brown R.H."/>
            <person name="Butlin R.K."/>
            <person name="Caggese C."/>
            <person name="Calvi B.R."/>
            <person name="Bernardo de Carvalho A."/>
            <person name="Caspi A."/>
            <person name="Castrezana S."/>
            <person name="Celniker S.E."/>
            <person name="Chang J.L."/>
            <person name="Chapple C."/>
            <person name="Chatterji S."/>
            <person name="Chinwalla A."/>
            <person name="Civetta A."/>
            <person name="Clifton S.W."/>
            <person name="Comeron J.M."/>
            <person name="Costello J.C."/>
            <person name="Coyne J.A."/>
            <person name="Daub J."/>
            <person name="David R.G."/>
            <person name="Delcher A.L."/>
            <person name="Delehaunty K."/>
            <person name="Do C.B."/>
            <person name="Ebling H."/>
            <person name="Edwards K."/>
            <person name="Eickbush T."/>
            <person name="Evans J.D."/>
            <person name="Filipski A."/>
            <person name="Findeiss S."/>
            <person name="Freyhult E."/>
            <person name="Fulton L."/>
            <person name="Fulton R."/>
            <person name="Garcia A.C."/>
            <person name="Gardiner A."/>
            <person name="Garfield D.A."/>
            <person name="Garvin B.E."/>
            <person name="Gibson G."/>
            <person name="Gilbert D."/>
            <person name="Gnerre S."/>
            <person name="Godfrey J."/>
            <person name="Good R."/>
            <person name="Gotea V."/>
            <person name="Gravely B."/>
            <person name="Greenberg A.J."/>
            <person name="Griffiths-Jones S."/>
            <person name="Gross S."/>
            <person name="Guigo R."/>
            <person name="Gustafson E.A."/>
            <person name="Haerty W."/>
            <person name="Hahn M.W."/>
            <person name="Halligan D.L."/>
            <person name="Halpern A.L."/>
            <person name="Halter G.M."/>
            <person name="Han M.V."/>
            <person name="Heger A."/>
            <person name="Hillier L."/>
            <person name="Hinrichs A.S."/>
            <person name="Holmes I."/>
            <person name="Hoskins R.A."/>
            <person name="Hubisz M.J."/>
            <person name="Hultmark D."/>
            <person name="Huntley M.A."/>
            <person name="Jaffe D.B."/>
            <person name="Jagadeeshan S."/>
            <person name="Jeck W.R."/>
            <person name="Johnson J."/>
            <person name="Jones C.D."/>
            <person name="Jordan W.C."/>
            <person name="Karpen G.H."/>
            <person name="Kataoka E."/>
            <person name="Keightley P.D."/>
            <person name="Kheradpour P."/>
            <person name="Kirkness E.F."/>
            <person name="Koerich L.B."/>
            <person name="Kristiansen K."/>
            <person name="Kudrna D."/>
            <person name="Kulathinal R.J."/>
            <person name="Kumar S."/>
            <person name="Kwok R."/>
            <person name="Lander E."/>
            <person name="Langley C.H."/>
            <person name="Lapoint R."/>
            <person name="Lazzaro B.P."/>
            <person name="Lee S.J."/>
            <person name="Levesque L."/>
            <person name="Li R."/>
            <person name="Lin C.F."/>
            <person name="Lin M.F."/>
            <person name="Lindblad-Toh K."/>
            <person name="Llopart A."/>
            <person name="Long M."/>
            <person name="Low L."/>
            <person name="Lozovsky E."/>
            <person name="Lu J."/>
            <person name="Luo M."/>
            <person name="Machado C.A."/>
            <person name="Makalowski W."/>
            <person name="Marzo M."/>
            <person name="Matsuda M."/>
            <person name="Matzkin L."/>
            <person name="McAllister B."/>
            <person name="McBride C.S."/>
            <person name="McKernan B."/>
            <person name="McKernan K."/>
            <person name="Mendez-Lago M."/>
            <person name="Minx P."/>
            <person name="Mollenhauer M.U."/>
            <person name="Montooth K."/>
            <person name="Mount S.M."/>
            <person name="Mu X."/>
            <person name="Myers E."/>
            <person name="Negre B."/>
            <person name="Newfeld S."/>
            <person name="Nielsen R."/>
            <person name="Noor M.A."/>
            <person name="O'Grady P."/>
            <person name="Pachter L."/>
            <person name="Papaceit M."/>
            <person name="Parisi M.J."/>
            <person name="Parisi M."/>
            <person name="Parts L."/>
            <person name="Pedersen J.S."/>
            <person name="Pesole G."/>
            <person name="Phillippy A.M."/>
            <person name="Ponting C.P."/>
            <person name="Pop M."/>
            <person name="Porcelli D."/>
            <person name="Powell J.R."/>
            <person name="Prohaska S."/>
            <person name="Pruitt K."/>
            <person name="Puig M."/>
            <person name="Quesneville H."/>
            <person name="Ram K.R."/>
            <person name="Rand D."/>
            <person name="Rasmussen M.D."/>
            <person name="Reed L.K."/>
            <person name="Reenan R."/>
            <person name="Reily A."/>
            <person name="Remington K.A."/>
            <person name="Rieger T.T."/>
            <person name="Ritchie M.G."/>
            <person name="Robin C."/>
            <person name="Rogers Y.H."/>
            <person name="Rohde C."/>
            <person name="Rozas J."/>
            <person name="Rubenfield M.J."/>
            <person name="Ruiz A."/>
            <person name="Russo S."/>
            <person name="Salzberg S.L."/>
            <person name="Sanchez-Gracia A."/>
            <person name="Saranga D.J."/>
            <person name="Sato H."/>
            <person name="Schaeffer S.W."/>
            <person name="Schatz M.C."/>
            <person name="Schlenke T."/>
            <person name="Schwartz R."/>
            <person name="Segarra C."/>
            <person name="Singh R.S."/>
            <person name="Sirot L."/>
            <person name="Sirota M."/>
            <person name="Sisneros N.B."/>
            <person name="Smith C.D."/>
            <person name="Smith T.F."/>
            <person name="Spieth J."/>
            <person name="Stage D.E."/>
            <person name="Stark A."/>
            <person name="Stephan W."/>
            <person name="Strausberg R.L."/>
            <person name="Strempel S."/>
            <person name="Sturgill D."/>
            <person name="Sutton G."/>
            <person name="Sutton G.G."/>
            <person name="Tao W."/>
            <person name="Teichmann S."/>
            <person name="Tobari Y.N."/>
            <person name="Tomimura Y."/>
            <person name="Tsolas J.M."/>
            <person name="Valente V.L."/>
            <person name="Venter E."/>
            <person name="Venter J.C."/>
            <person name="Vicario S."/>
            <person name="Vieira F.G."/>
            <person name="Vilella A.J."/>
            <person name="Villasante A."/>
            <person name="Walenz B."/>
            <person name="Wang J."/>
            <person name="Wasserman M."/>
            <person name="Watts T."/>
            <person name="Wilson D."/>
            <person name="Wilson R.K."/>
            <person name="Wing R.A."/>
            <person name="Wolfner M.F."/>
            <person name="Wong A."/>
            <person name="Wong G.K."/>
            <person name="Wu C.I."/>
            <person name="Wu G."/>
            <person name="Yamamoto D."/>
            <person name="Yang H.P."/>
            <person name="Yang S.P."/>
            <person name="Yorke J.A."/>
            <person name="Yoshida K."/>
            <person name="Zdobnov E."/>
            <person name="Zhang P."/>
            <person name="Zhang Y."/>
            <person name="Zimin A.V."/>
            <person name="Baldwin J."/>
            <person name="Abdouelleil A."/>
            <person name="Abdulkadir J."/>
            <person name="Abebe A."/>
            <person name="Abera B."/>
            <person name="Abreu J."/>
            <person name="Acer S.C."/>
            <person name="Aftuck L."/>
            <person name="Alexander A."/>
            <person name="An P."/>
            <person name="Anderson E."/>
            <person name="Anderson S."/>
            <person name="Arachi H."/>
            <person name="Azer M."/>
            <person name="Bachantsang P."/>
            <person name="Barry A."/>
            <person name="Bayul T."/>
            <person name="Berlin A."/>
            <person name="Bessette D."/>
            <person name="Bloom T."/>
            <person name="Blye J."/>
            <person name="Boguslavskiy L."/>
            <person name="Bonnet C."/>
            <person name="Boukhgalter B."/>
            <person name="Bourzgui I."/>
            <person name="Brown A."/>
            <person name="Cahill P."/>
            <person name="Channer S."/>
            <person name="Cheshatsang Y."/>
            <person name="Chuda L."/>
            <person name="Citroen M."/>
            <person name="Collymore A."/>
            <person name="Cooke P."/>
            <person name="Costello M."/>
            <person name="D'Aco K."/>
            <person name="Daza R."/>
            <person name="De Haan G."/>
            <person name="DeGray S."/>
            <person name="DeMaso C."/>
            <person name="Dhargay N."/>
            <person name="Dooley K."/>
            <person name="Dooley E."/>
            <person name="Doricent M."/>
            <person name="Dorje P."/>
            <person name="Dorjee K."/>
            <person name="Dupes A."/>
            <person name="Elong R."/>
            <person name="Falk J."/>
            <person name="Farina A."/>
            <person name="Faro S."/>
            <person name="Ferguson D."/>
            <person name="Fisher S."/>
            <person name="Foley C.D."/>
            <person name="Franke A."/>
            <person name="Friedrich D."/>
            <person name="Gadbois L."/>
            <person name="Gearin G."/>
            <person name="Gearin C.R."/>
            <person name="Giannoukos G."/>
            <person name="Goode T."/>
            <person name="Graham J."/>
            <person name="Grandbois E."/>
            <person name="Grewal S."/>
            <person name="Gyaltsen K."/>
            <person name="Hafez N."/>
            <person name="Hagos B."/>
            <person name="Hall J."/>
            <person name="Henson C."/>
            <person name="Hollinger A."/>
            <person name="Honan T."/>
            <person name="Huard M.D."/>
            <person name="Hughes L."/>
            <person name="Hurhula B."/>
            <person name="Husby M.E."/>
            <person name="Kamat A."/>
            <person name="Kanga B."/>
            <person name="Kashin S."/>
            <person name="Khazanovich D."/>
            <person name="Kisner P."/>
            <person name="Lance K."/>
            <person name="Lara M."/>
            <person name="Lee W."/>
            <person name="Lennon N."/>
            <person name="Letendre F."/>
            <person name="LeVine R."/>
            <person name="Lipovsky A."/>
            <person name="Liu X."/>
            <person name="Liu J."/>
            <person name="Liu S."/>
            <person name="Lokyitsang T."/>
            <person name="Lokyitsang Y."/>
            <person name="Lubonja R."/>
            <person name="Lui A."/>
            <person name="MacDonald P."/>
            <person name="Magnisalis V."/>
            <person name="Maru K."/>
            <person name="Matthews C."/>
            <person name="McCusker W."/>
            <person name="McDonough S."/>
            <person name="Mehta T."/>
            <person name="Meldrim J."/>
            <person name="Meneus L."/>
            <person name="Mihai O."/>
            <person name="Mihalev A."/>
            <person name="Mihova T."/>
            <person name="Mittelman R."/>
            <person name="Mlenga V."/>
            <person name="Montmayeur A."/>
            <person name="Mulrain L."/>
            <person name="Navidi A."/>
            <person name="Naylor J."/>
            <person name="Negash T."/>
            <person name="Nguyen T."/>
            <person name="Nguyen N."/>
            <person name="Nicol R."/>
            <person name="Norbu C."/>
            <person name="Norbu N."/>
            <person name="Novod N."/>
            <person name="O'Neill B."/>
            <person name="Osman S."/>
            <person name="Markiewicz E."/>
            <person name="Oyono O.L."/>
            <person name="Patti C."/>
            <person name="Phunkhang P."/>
            <person name="Pierre F."/>
            <person name="Priest M."/>
            <person name="Raghuraman S."/>
            <person name="Rege F."/>
            <person name="Reyes R."/>
            <person name="Rise C."/>
            <person name="Rogov P."/>
            <person name="Ross K."/>
            <person name="Ryan E."/>
            <person name="Settipalli S."/>
            <person name="Shea T."/>
            <person name="Sherpa N."/>
            <person name="Shi L."/>
            <person name="Shih D."/>
            <person name="Sparrow T."/>
            <person name="Spaulding J."/>
            <person name="Stalker J."/>
            <person name="Stange-Thomann N."/>
            <person name="Stavropoulos S."/>
            <person name="Stone C."/>
            <person name="Strader C."/>
            <person name="Tesfaye S."/>
            <person name="Thomson T."/>
            <person name="Thoulutsang Y."/>
            <person name="Thoulutsang D."/>
            <person name="Topham K."/>
            <person name="Topping I."/>
            <person name="Tsamla T."/>
            <person name="Vassiliev H."/>
            <person name="Vo A."/>
            <person name="Wangchuk T."/>
            <person name="Wangdi T."/>
            <person name="Weiand M."/>
            <person name="Wilkinson J."/>
            <person name="Wilson A."/>
            <person name="Yadav S."/>
            <person name="Young G."/>
            <person name="Yu Q."/>
            <person name="Zembek L."/>
            <person name="Zhong D."/>
            <person name="Zimmer A."/>
            <person name="Zwirko Z."/>
            <person name="Jaffe D.B."/>
            <person name="Alvarez P."/>
            <person name="Brockman W."/>
            <person name="Butler J."/>
            <person name="Chin C."/>
            <person name="Gnerre S."/>
            <person name="Grabherr M."/>
            <person name="Kleber M."/>
            <person name="Mauceli E."/>
            <person name="MacCallum I."/>
        </authorList>
    </citation>
    <scope>NUCLEOTIDE SEQUENCE [LARGE SCALE GENOMIC DNA]</scope>
    <source>
        <strain evidence="8">Tucson 14024-0371.13</strain>
    </source>
</reference>
<dbReference type="AlphaFoldDB" id="A0A0P8Y412"/>
<evidence type="ECO:0000256" key="5">
    <source>
        <dbReference type="SAM" id="MobiDB-lite"/>
    </source>
</evidence>
<keyword evidence="8" id="KW-1185">Reference proteome</keyword>
<proteinExistence type="predicted"/>
<dbReference type="OrthoDB" id="8935730at2759"/>
<comment type="subcellular location">
    <subcellularLocation>
        <location evidence="1">Secreted</location>
    </subcellularLocation>
</comment>
<dbReference type="InterPro" id="IPR001304">
    <property type="entry name" value="C-type_lectin-like"/>
</dbReference>
<dbReference type="SMART" id="SM00034">
    <property type="entry name" value="CLECT"/>
    <property type="match status" value="2"/>
</dbReference>
<dbReference type="GO" id="GO:0030246">
    <property type="term" value="F:carbohydrate binding"/>
    <property type="evidence" value="ECO:0007669"/>
    <property type="project" value="UniProtKB-KW"/>
</dbReference>
<dbReference type="PANTHER" id="PTHR22799">
    <property type="entry name" value="TETRANECTIN-RELATED"/>
    <property type="match status" value="1"/>
</dbReference>
<dbReference type="PROSITE" id="PS50041">
    <property type="entry name" value="C_TYPE_LECTIN_2"/>
    <property type="match status" value="1"/>
</dbReference>
<name>A0A0P8Y412_DROAN</name>
<dbReference type="EMBL" id="CH902620">
    <property type="protein sequence ID" value="KPU73578.1"/>
    <property type="molecule type" value="Genomic_DNA"/>
</dbReference>
<sequence length="293" mass="33941">MPRRVQLVLNQESGEEGEEEVEELETGRPPCGGNFTAIGFKCYYIEQDNAQEWLSAIYQCSRLGGHLARIQGRHELDNISKKLKPNSEYFVNIKTPMHDRFGIQGEQEHHLESNQTQTKRWNSAYVVYVMNSFGHIATRMGYSNKLFVCEKRKELTERQKRRIINKPPVLRKIGERYYFIEHYMPSLWNAAVEYCEKRGGHLATPRNELELSNLSEYLQPGLQYYIDLNDYLEEGKFMSVTTGLQGNYTAWAAGEPNMKFGIGNVVIEKTESGTYMRHVPHADSYLYICEGPF</sequence>
<dbReference type="InterPro" id="IPR051663">
    <property type="entry name" value="CLec_Tetranectin-domain"/>
</dbReference>
<feature type="domain" description="C-type lectin" evidence="6">
    <location>
        <begin position="177"/>
        <end position="290"/>
    </location>
</feature>
<dbReference type="InterPro" id="IPR016187">
    <property type="entry name" value="CTDL_fold"/>
</dbReference>
<evidence type="ECO:0000256" key="2">
    <source>
        <dbReference type="ARBA" id="ARBA00022525"/>
    </source>
</evidence>
<dbReference type="GO" id="GO:0008083">
    <property type="term" value="F:growth factor activity"/>
    <property type="evidence" value="ECO:0007669"/>
    <property type="project" value="TreeGrafter"/>
</dbReference>
<feature type="compositionally biased region" description="Acidic residues" evidence="5">
    <location>
        <begin position="13"/>
        <end position="24"/>
    </location>
</feature>
<dbReference type="CDD" id="cd00037">
    <property type="entry name" value="CLECT"/>
    <property type="match status" value="2"/>
</dbReference>
<gene>
    <name evidence="7" type="primary">Dana\GF28109</name>
    <name evidence="7" type="ORF">GF28109</name>
</gene>
<keyword evidence="4" id="KW-0430">Lectin</keyword>
<keyword evidence="2" id="KW-0964">Secreted</keyword>
<dbReference type="GO" id="GO:0005615">
    <property type="term" value="C:extracellular space"/>
    <property type="evidence" value="ECO:0007669"/>
    <property type="project" value="TreeGrafter"/>
</dbReference>
<evidence type="ECO:0000259" key="6">
    <source>
        <dbReference type="PROSITE" id="PS50041"/>
    </source>
</evidence>
<dbReference type="InterPro" id="IPR016186">
    <property type="entry name" value="C-type_lectin-like/link_sf"/>
</dbReference>
<organism evidence="7 8">
    <name type="scientific">Drosophila ananassae</name>
    <name type="common">Fruit fly</name>
    <dbReference type="NCBI Taxonomy" id="7217"/>
    <lineage>
        <taxon>Eukaryota</taxon>
        <taxon>Metazoa</taxon>
        <taxon>Ecdysozoa</taxon>
        <taxon>Arthropoda</taxon>
        <taxon>Hexapoda</taxon>
        <taxon>Insecta</taxon>
        <taxon>Pterygota</taxon>
        <taxon>Neoptera</taxon>
        <taxon>Endopterygota</taxon>
        <taxon>Diptera</taxon>
        <taxon>Brachycera</taxon>
        <taxon>Muscomorpha</taxon>
        <taxon>Ephydroidea</taxon>
        <taxon>Drosophilidae</taxon>
        <taxon>Drosophila</taxon>
        <taxon>Sophophora</taxon>
    </lineage>
</organism>
<protein>
    <recommendedName>
        <fullName evidence="6">C-type lectin domain-containing protein</fullName>
    </recommendedName>
</protein>
<dbReference type="Pfam" id="PF00059">
    <property type="entry name" value="Lectin_C"/>
    <property type="match status" value="2"/>
</dbReference>
<evidence type="ECO:0000256" key="3">
    <source>
        <dbReference type="ARBA" id="ARBA00022729"/>
    </source>
</evidence>
<feature type="region of interest" description="Disordered" evidence="5">
    <location>
        <begin position="9"/>
        <end position="28"/>
    </location>
</feature>
<evidence type="ECO:0000256" key="4">
    <source>
        <dbReference type="ARBA" id="ARBA00022734"/>
    </source>
</evidence>
<dbReference type="InParanoid" id="A0A0P8Y412"/>
<evidence type="ECO:0000313" key="8">
    <source>
        <dbReference type="Proteomes" id="UP000007801"/>
    </source>
</evidence>
<dbReference type="Gene3D" id="3.10.100.10">
    <property type="entry name" value="Mannose-Binding Protein A, subunit A"/>
    <property type="match status" value="2"/>
</dbReference>
<dbReference type="SUPFAM" id="SSF56436">
    <property type="entry name" value="C-type lectin-like"/>
    <property type="match status" value="2"/>
</dbReference>
<keyword evidence="3" id="KW-0732">Signal</keyword>
<accession>A0A0P8Y412</accession>
<dbReference type="Proteomes" id="UP000007801">
    <property type="component" value="Unassembled WGS sequence"/>
</dbReference>
<evidence type="ECO:0000313" key="7">
    <source>
        <dbReference type="EMBL" id="KPU73578.1"/>
    </source>
</evidence>
<dbReference type="PANTHER" id="PTHR22799:SF1">
    <property type="entry name" value="C-TYPE LECTIN DOMAIN FAMILY 11 MEMBER A"/>
    <property type="match status" value="1"/>
</dbReference>